<dbReference type="SUPFAM" id="SSF55874">
    <property type="entry name" value="ATPase domain of HSP90 chaperone/DNA topoisomerase II/histidine kinase"/>
    <property type="match status" value="1"/>
</dbReference>
<evidence type="ECO:0000256" key="1">
    <source>
        <dbReference type="ARBA" id="ARBA00000085"/>
    </source>
</evidence>
<feature type="transmembrane region" description="Helical" evidence="8">
    <location>
        <begin position="62"/>
        <end position="80"/>
    </location>
</feature>
<keyword evidence="5" id="KW-0418">Kinase</keyword>
<dbReference type="PROSITE" id="PS50109">
    <property type="entry name" value="HIS_KIN"/>
    <property type="match status" value="1"/>
</dbReference>
<dbReference type="Proteomes" id="UP001144347">
    <property type="component" value="Unassembled WGS sequence"/>
</dbReference>
<keyword evidence="4" id="KW-0547">Nucleotide-binding</keyword>
<evidence type="ECO:0000256" key="4">
    <source>
        <dbReference type="ARBA" id="ARBA00022741"/>
    </source>
</evidence>
<dbReference type="PANTHER" id="PTHR42878">
    <property type="entry name" value="TWO-COMPONENT HISTIDINE KINASE"/>
    <property type="match status" value="1"/>
</dbReference>
<keyword evidence="7" id="KW-0902">Two-component regulatory system</keyword>
<dbReference type="InterPro" id="IPR003594">
    <property type="entry name" value="HATPase_dom"/>
</dbReference>
<evidence type="ECO:0000256" key="8">
    <source>
        <dbReference type="SAM" id="Phobius"/>
    </source>
</evidence>
<dbReference type="PANTHER" id="PTHR42878:SF7">
    <property type="entry name" value="SENSOR HISTIDINE KINASE GLRK"/>
    <property type="match status" value="1"/>
</dbReference>
<dbReference type="Gene3D" id="3.30.565.10">
    <property type="entry name" value="Histidine kinase-like ATPase, C-terminal domain"/>
    <property type="match status" value="1"/>
</dbReference>
<dbReference type="SMART" id="SM00387">
    <property type="entry name" value="HATPase_c"/>
    <property type="match status" value="1"/>
</dbReference>
<dbReference type="PRINTS" id="PR00344">
    <property type="entry name" value="BCTRLSENSOR"/>
</dbReference>
<evidence type="ECO:0000259" key="9">
    <source>
        <dbReference type="PROSITE" id="PS50109"/>
    </source>
</evidence>
<comment type="catalytic activity">
    <reaction evidence="1">
        <text>ATP + protein L-histidine = ADP + protein N-phospho-L-histidine.</text>
        <dbReference type="EC" id="2.7.13.3"/>
    </reaction>
</comment>
<evidence type="ECO:0000313" key="10">
    <source>
        <dbReference type="EMBL" id="MCZ4242415.1"/>
    </source>
</evidence>
<evidence type="ECO:0000256" key="6">
    <source>
        <dbReference type="ARBA" id="ARBA00022840"/>
    </source>
</evidence>
<keyword evidence="8" id="KW-0812">Transmembrane</keyword>
<dbReference type="GO" id="GO:0005524">
    <property type="term" value="F:ATP binding"/>
    <property type="evidence" value="ECO:0007669"/>
    <property type="project" value="UniProtKB-KW"/>
</dbReference>
<dbReference type="InterPro" id="IPR050351">
    <property type="entry name" value="BphY/WalK/GraS-like"/>
</dbReference>
<evidence type="ECO:0000256" key="5">
    <source>
        <dbReference type="ARBA" id="ARBA00022777"/>
    </source>
</evidence>
<dbReference type="RefSeq" id="WP_269425534.1">
    <property type="nucleotide sequence ID" value="NZ_JAPWGM010000001.1"/>
</dbReference>
<proteinExistence type="predicted"/>
<feature type="domain" description="Histidine kinase" evidence="9">
    <location>
        <begin position="155"/>
        <end position="366"/>
    </location>
</feature>
<feature type="transmembrane region" description="Helical" evidence="8">
    <location>
        <begin position="41"/>
        <end position="57"/>
    </location>
</feature>
<dbReference type="InterPro" id="IPR036890">
    <property type="entry name" value="HATPase_C_sf"/>
</dbReference>
<dbReference type="EMBL" id="JAPWGM010000001">
    <property type="protein sequence ID" value="MCZ4242415.1"/>
    <property type="molecule type" value="Genomic_DNA"/>
</dbReference>
<dbReference type="InterPro" id="IPR005467">
    <property type="entry name" value="His_kinase_dom"/>
</dbReference>
<evidence type="ECO:0000313" key="11">
    <source>
        <dbReference type="Proteomes" id="UP001144347"/>
    </source>
</evidence>
<keyword evidence="8" id="KW-0472">Membrane</keyword>
<keyword evidence="6 10" id="KW-0067">ATP-binding</keyword>
<sequence>MFASIALIRMGYITFAKVLGTQLTFLFLFCSSVIYDYQPNLNHFYFIVIIAATFIFTRKEMYYLYFFTIEAITLFLLQSIKSKYLPQLNYQQDNLLNYNIILLVGLIAYSIALILLFILINRVQENKLIKLRYKLKKNQRHLITQNKDLQDFGLATTHALKTPLFIINSFLNKIKKNLIEQLNLDLNLQYIGLVKESILLTEQYAEDLNAFHTITNLKNQKMRFDLHEQIADLTKIYSVQYENSLIINNVSHISIFCNSKLFEIVIQNLVENAIKYNDSITPRITIYSEITDRNICIYFEDNGIGISHIYSEKIFNPFTRINQKSTISGSGLGLYGAKMAAKKLKANLLLDRSDSSGSVFKLEMGL</sequence>
<protein>
    <recommendedName>
        <fullName evidence="2">histidine kinase</fullName>
        <ecNumber evidence="2">2.7.13.3</ecNumber>
    </recommendedName>
</protein>
<evidence type="ECO:0000256" key="2">
    <source>
        <dbReference type="ARBA" id="ARBA00012438"/>
    </source>
</evidence>
<feature type="transmembrane region" description="Helical" evidence="8">
    <location>
        <begin position="12"/>
        <end position="35"/>
    </location>
</feature>
<keyword evidence="3" id="KW-0808">Transferase</keyword>
<dbReference type="InterPro" id="IPR004358">
    <property type="entry name" value="Sig_transdc_His_kin-like_C"/>
</dbReference>
<feature type="transmembrane region" description="Helical" evidence="8">
    <location>
        <begin position="100"/>
        <end position="120"/>
    </location>
</feature>
<evidence type="ECO:0000256" key="3">
    <source>
        <dbReference type="ARBA" id="ARBA00022679"/>
    </source>
</evidence>
<name>A0ABT4L3C0_9SPHI</name>
<dbReference type="Pfam" id="PF02518">
    <property type="entry name" value="HATPase_c"/>
    <property type="match status" value="1"/>
</dbReference>
<gene>
    <name evidence="10" type="ORF">O0955_00240</name>
</gene>
<reference evidence="10" key="1">
    <citation type="submission" date="2022-12" db="EMBL/GenBank/DDBJ databases">
        <title>Genome sequence of HCMS5-2.</title>
        <authorList>
            <person name="Woo H."/>
        </authorList>
    </citation>
    <scope>NUCLEOTIDE SEQUENCE</scope>
    <source>
        <strain evidence="10">HCMS5-2</strain>
    </source>
</reference>
<keyword evidence="8" id="KW-1133">Transmembrane helix</keyword>
<evidence type="ECO:0000256" key="7">
    <source>
        <dbReference type="ARBA" id="ARBA00023012"/>
    </source>
</evidence>
<dbReference type="CDD" id="cd00075">
    <property type="entry name" value="HATPase"/>
    <property type="match status" value="1"/>
</dbReference>
<keyword evidence="11" id="KW-1185">Reference proteome</keyword>
<organism evidence="10 11">
    <name type="scientific">Pedobacter punctiformis</name>
    <dbReference type="NCBI Taxonomy" id="3004097"/>
    <lineage>
        <taxon>Bacteria</taxon>
        <taxon>Pseudomonadati</taxon>
        <taxon>Bacteroidota</taxon>
        <taxon>Sphingobacteriia</taxon>
        <taxon>Sphingobacteriales</taxon>
        <taxon>Sphingobacteriaceae</taxon>
        <taxon>Pedobacter</taxon>
    </lineage>
</organism>
<accession>A0ABT4L3C0</accession>
<dbReference type="EC" id="2.7.13.3" evidence="2"/>
<comment type="caution">
    <text evidence="10">The sequence shown here is derived from an EMBL/GenBank/DDBJ whole genome shotgun (WGS) entry which is preliminary data.</text>
</comment>